<evidence type="ECO:0000256" key="3">
    <source>
        <dbReference type="ARBA" id="ARBA00023315"/>
    </source>
</evidence>
<dbReference type="GO" id="GO:0033819">
    <property type="term" value="F:lipoyl(octanoyl) transferase activity"/>
    <property type="evidence" value="ECO:0007669"/>
    <property type="project" value="UniProtKB-EC"/>
</dbReference>
<dbReference type="InterPro" id="IPR000544">
    <property type="entry name" value="Octanoyltransferase"/>
</dbReference>
<dbReference type="Proteomes" id="UP000008633">
    <property type="component" value="Chromosome"/>
</dbReference>
<dbReference type="UniPathway" id="UPA00538">
    <property type="reaction ID" value="UER00592"/>
</dbReference>
<reference evidence="10 11" key="1">
    <citation type="journal article" date="2011" name="Stand. Genomic Sci.">
        <title>Complete genome sequence of Nitratifractor salsuginis type strain (E9I37-1).</title>
        <authorList>
            <person name="Anderson I."/>
            <person name="Sikorski J."/>
            <person name="Zeytun A."/>
            <person name="Nolan M."/>
            <person name="Lapidus A."/>
            <person name="Lucas S."/>
            <person name="Hammon N."/>
            <person name="Deshpande S."/>
            <person name="Cheng J.F."/>
            <person name="Tapia R."/>
            <person name="Han C."/>
            <person name="Goodwin L."/>
            <person name="Pitluck S."/>
            <person name="Liolios K."/>
            <person name="Pagani I."/>
            <person name="Ivanova N."/>
            <person name="Huntemann M."/>
            <person name="Mavromatis K."/>
            <person name="Ovchinikova G."/>
            <person name="Pati A."/>
            <person name="Chen A."/>
            <person name="Palaniappan K."/>
            <person name="Land M."/>
            <person name="Hauser L."/>
            <person name="Brambilla E.M."/>
            <person name="Ngatchou-Djao O.D."/>
            <person name="Rohde M."/>
            <person name="Tindall B.J."/>
            <person name="Goker M."/>
            <person name="Detter J.C."/>
            <person name="Woyke T."/>
            <person name="Bristow J."/>
            <person name="Eisen J.A."/>
            <person name="Markowitz V."/>
            <person name="Hugenholtz P."/>
            <person name="Klenk H.P."/>
            <person name="Kyrpides N.C."/>
        </authorList>
    </citation>
    <scope>NUCLEOTIDE SEQUENCE [LARGE SCALE GENOMIC DNA]</scope>
    <source>
        <strain evidence="11">DSM 16511 / JCM 12458 / E9I37-1</strain>
    </source>
</reference>
<feature type="binding site" evidence="7">
    <location>
        <begin position="137"/>
        <end position="139"/>
    </location>
    <ligand>
        <name>substrate</name>
    </ligand>
</feature>
<keyword evidence="10" id="KW-0436">Ligase</keyword>
<evidence type="ECO:0000259" key="9">
    <source>
        <dbReference type="PROSITE" id="PS51733"/>
    </source>
</evidence>
<sequence length="193" mass="21766">MILHHWGLIEYEEARKQMDEVHALACQDGKNHLIFCQHPDIFTVGYDDQGSWPVPTVHTDRGGSITCHSPGQLVAYFCFQASNPALFYRRVIRAYEALFEQLNLPAHYDRQNPGFYIENRKIASLGFRYRNGVSLHGVALNVDINLVFHSQVNPCGLEGIIPTSLKAEGSGIGIEQLEQSLIRHLCEAFDEAL</sequence>
<evidence type="ECO:0000256" key="6">
    <source>
        <dbReference type="PIRSR" id="PIRSR016262-1"/>
    </source>
</evidence>
<keyword evidence="3 5" id="KW-0012">Acyltransferase</keyword>
<evidence type="ECO:0000313" key="11">
    <source>
        <dbReference type="Proteomes" id="UP000008633"/>
    </source>
</evidence>
<evidence type="ECO:0000256" key="4">
    <source>
        <dbReference type="ARBA" id="ARBA00024732"/>
    </source>
</evidence>
<dbReference type="InterPro" id="IPR020605">
    <property type="entry name" value="Octanoyltransferase_CS"/>
</dbReference>
<reference evidence="11" key="2">
    <citation type="submission" date="2011-01" db="EMBL/GenBank/DDBJ databases">
        <title>The complete genome of Nitratifractor salsuginis DSM 16511.</title>
        <authorList>
            <consortium name="US DOE Joint Genome Institute (JGI-PGF)"/>
            <person name="Lucas S."/>
            <person name="Copeland A."/>
            <person name="Lapidus A."/>
            <person name="Bruce D."/>
            <person name="Goodwin L."/>
            <person name="Pitluck S."/>
            <person name="Kyrpides N."/>
            <person name="Mavromatis K."/>
            <person name="Ivanova N."/>
            <person name="Mikhailova N."/>
            <person name="Zeytun A."/>
            <person name="Detter J.C."/>
            <person name="Tapia R."/>
            <person name="Han C."/>
            <person name="Land M."/>
            <person name="Hauser L."/>
            <person name="Markowitz V."/>
            <person name="Cheng J.-F."/>
            <person name="Hugenholtz P."/>
            <person name="Woyke T."/>
            <person name="Wu D."/>
            <person name="Tindall B."/>
            <person name="Schuetze A."/>
            <person name="Brambilla E."/>
            <person name="Klenk H.-P."/>
            <person name="Eisen J.A."/>
        </authorList>
    </citation>
    <scope>NUCLEOTIDE SEQUENCE [LARGE SCALE GENOMIC DNA]</scope>
    <source>
        <strain evidence="11">DSM 16511 / JCM 12458 / E9I37-1</strain>
    </source>
</reference>
<dbReference type="STRING" id="749222.Nitsa_1003"/>
<feature type="binding site" evidence="7">
    <location>
        <begin position="124"/>
        <end position="126"/>
    </location>
    <ligand>
        <name>substrate</name>
    </ligand>
</feature>
<dbReference type="PANTHER" id="PTHR10993:SF7">
    <property type="entry name" value="LIPOYLTRANSFERASE 2, MITOCHONDRIAL-RELATED"/>
    <property type="match status" value="1"/>
</dbReference>
<keyword evidence="2 5" id="KW-0808">Transferase</keyword>
<name>E6X3I4_NITSE</name>
<comment type="function">
    <text evidence="4 5">Catalyzes the transfer of endogenously produced octanoic acid from octanoyl-acyl-carrier-protein onto the lipoyl domains of lipoate-dependent enzymes. Lipoyl-ACP can also act as a substrate although octanoyl-ACP is likely to be the physiological substrate.</text>
</comment>
<feature type="domain" description="BPL/LPL catalytic" evidence="9">
    <location>
        <begin position="27"/>
        <end position="193"/>
    </location>
</feature>
<dbReference type="InterPro" id="IPR045864">
    <property type="entry name" value="aa-tRNA-synth_II/BPL/LPL"/>
</dbReference>
<feature type="active site" description="Acyl-thioester intermediate" evidence="6">
    <location>
        <position position="155"/>
    </location>
</feature>
<dbReference type="GO" id="GO:0009249">
    <property type="term" value="P:protein lipoylation"/>
    <property type="evidence" value="ECO:0007669"/>
    <property type="project" value="InterPro"/>
</dbReference>
<accession>E6X3I4</accession>
<dbReference type="GO" id="GO:0016874">
    <property type="term" value="F:ligase activity"/>
    <property type="evidence" value="ECO:0007669"/>
    <property type="project" value="UniProtKB-KW"/>
</dbReference>
<dbReference type="HOGENOM" id="CLU_035168_3_1_7"/>
<evidence type="ECO:0000256" key="8">
    <source>
        <dbReference type="PIRSR" id="PIRSR016262-3"/>
    </source>
</evidence>
<dbReference type="AlphaFoldDB" id="E6X3I4"/>
<evidence type="ECO:0000256" key="2">
    <source>
        <dbReference type="ARBA" id="ARBA00022679"/>
    </source>
</evidence>
<dbReference type="NCBIfam" id="TIGR00214">
    <property type="entry name" value="lipB"/>
    <property type="match status" value="1"/>
</dbReference>
<comment type="pathway">
    <text evidence="1 5">Protein modification; protein lipoylation via endogenous pathway; protein N(6)-(lipoyl)lysine from octanoyl-[acyl-carrier-protein]: step 1/2.</text>
</comment>
<dbReference type="OrthoDB" id="9787061at2"/>
<dbReference type="PROSITE" id="PS01313">
    <property type="entry name" value="LIPB"/>
    <property type="match status" value="1"/>
</dbReference>
<dbReference type="InterPro" id="IPR004143">
    <property type="entry name" value="BPL_LPL_catalytic"/>
</dbReference>
<keyword evidence="11" id="KW-1185">Reference proteome</keyword>
<protein>
    <recommendedName>
        <fullName evidence="5">Octanoyltransferase</fullName>
        <ecNumber evidence="5">2.3.1.181</ecNumber>
    </recommendedName>
</protein>
<dbReference type="RefSeq" id="WP_013553955.1">
    <property type="nucleotide sequence ID" value="NC_014935.1"/>
</dbReference>
<dbReference type="EC" id="2.3.1.181" evidence="5"/>
<gene>
    <name evidence="10" type="ordered locus">Nitsa_1003</name>
</gene>
<proteinExistence type="inferred from homology"/>
<dbReference type="PROSITE" id="PS51733">
    <property type="entry name" value="BPL_LPL_CATALYTIC"/>
    <property type="match status" value="1"/>
</dbReference>
<dbReference type="Gene3D" id="3.30.930.10">
    <property type="entry name" value="Bira Bifunctional Protein, Domain 2"/>
    <property type="match status" value="1"/>
</dbReference>
<dbReference type="Pfam" id="PF21948">
    <property type="entry name" value="LplA-B_cat"/>
    <property type="match status" value="1"/>
</dbReference>
<comment type="catalytic activity">
    <reaction evidence="5">
        <text>octanoyl-[ACP] + L-lysyl-[protein] = N(6)-octanoyl-L-lysyl-[protein] + holo-[ACP] + H(+)</text>
        <dbReference type="Rhea" id="RHEA:17665"/>
        <dbReference type="Rhea" id="RHEA-COMP:9636"/>
        <dbReference type="Rhea" id="RHEA-COMP:9685"/>
        <dbReference type="Rhea" id="RHEA-COMP:9752"/>
        <dbReference type="Rhea" id="RHEA-COMP:9928"/>
        <dbReference type="ChEBI" id="CHEBI:15378"/>
        <dbReference type="ChEBI" id="CHEBI:29969"/>
        <dbReference type="ChEBI" id="CHEBI:64479"/>
        <dbReference type="ChEBI" id="CHEBI:78463"/>
        <dbReference type="ChEBI" id="CHEBI:78809"/>
        <dbReference type="EC" id="2.3.1.181"/>
    </reaction>
</comment>
<organism evidence="10 11">
    <name type="scientific">Nitratifractor salsuginis (strain DSM 16511 / JCM 12458 / E9I37-1)</name>
    <dbReference type="NCBI Taxonomy" id="749222"/>
    <lineage>
        <taxon>Bacteria</taxon>
        <taxon>Pseudomonadati</taxon>
        <taxon>Campylobacterota</taxon>
        <taxon>Epsilonproteobacteria</taxon>
        <taxon>Campylobacterales</taxon>
        <taxon>Sulfurovaceae</taxon>
        <taxon>Nitratifractor</taxon>
    </lineage>
</organism>
<evidence type="ECO:0000256" key="5">
    <source>
        <dbReference type="PIRNR" id="PIRNR016262"/>
    </source>
</evidence>
<dbReference type="SUPFAM" id="SSF55681">
    <property type="entry name" value="Class II aaRS and biotin synthetases"/>
    <property type="match status" value="1"/>
</dbReference>
<dbReference type="PANTHER" id="PTHR10993">
    <property type="entry name" value="OCTANOYLTRANSFERASE"/>
    <property type="match status" value="1"/>
</dbReference>
<evidence type="ECO:0000256" key="1">
    <source>
        <dbReference type="ARBA" id="ARBA00004821"/>
    </source>
</evidence>
<feature type="binding site" evidence="7">
    <location>
        <begin position="61"/>
        <end position="68"/>
    </location>
    <ligand>
        <name>substrate</name>
    </ligand>
</feature>
<evidence type="ECO:0000313" key="10">
    <source>
        <dbReference type="EMBL" id="ADV46261.1"/>
    </source>
</evidence>
<comment type="similarity">
    <text evidence="5">Belongs to the LipB family.</text>
</comment>
<evidence type="ECO:0000256" key="7">
    <source>
        <dbReference type="PIRSR" id="PIRSR016262-2"/>
    </source>
</evidence>
<dbReference type="KEGG" id="nsa:Nitsa_1003"/>
<dbReference type="PIRSF" id="PIRSF016262">
    <property type="entry name" value="LPLase"/>
    <property type="match status" value="1"/>
</dbReference>
<dbReference type="EMBL" id="CP002452">
    <property type="protein sequence ID" value="ADV46261.1"/>
    <property type="molecule type" value="Genomic_DNA"/>
</dbReference>
<dbReference type="eggNOG" id="COG0321">
    <property type="taxonomic scope" value="Bacteria"/>
</dbReference>
<feature type="site" description="Lowers pKa of active site Cys" evidence="8">
    <location>
        <position position="121"/>
    </location>
</feature>